<dbReference type="SUPFAM" id="SSF81508">
    <property type="entry name" value="Ubiquinone-binding protein QP-C of cytochrome bc1 complex (Ubiquinol-cytochrome c reductase)"/>
    <property type="match status" value="1"/>
</dbReference>
<keyword evidence="5 13" id="KW-0679">Respiratory chain</keyword>
<keyword evidence="7 13" id="KW-0999">Mitochondrion inner membrane</keyword>
<proteinExistence type="evidence at transcript level"/>
<dbReference type="FunFam" id="1.20.5.210:FF:000001">
    <property type="entry name" value="Cytochrome b-c1 complex subunit 8"/>
    <property type="match status" value="1"/>
</dbReference>
<evidence type="ECO:0000256" key="7">
    <source>
        <dbReference type="ARBA" id="ARBA00022792"/>
    </source>
</evidence>
<keyword evidence="4 13" id="KW-0813">Transport</keyword>
<dbReference type="InterPro" id="IPR036642">
    <property type="entry name" value="Cyt_bc1_su8_sf"/>
</dbReference>
<comment type="subcellular location">
    <subcellularLocation>
        <location evidence="1 13">Mitochondrion inner membrane</location>
        <topology evidence="1 13">Single-pass membrane protein</topology>
    </subcellularLocation>
</comment>
<dbReference type="GO" id="GO:0045275">
    <property type="term" value="C:respiratory chain complex III"/>
    <property type="evidence" value="ECO:0007669"/>
    <property type="project" value="UniProtKB-UniRule"/>
</dbReference>
<evidence type="ECO:0000256" key="2">
    <source>
        <dbReference type="ARBA" id="ARBA00007668"/>
    </source>
</evidence>
<dbReference type="Pfam" id="PF02939">
    <property type="entry name" value="UcrQ"/>
    <property type="match status" value="1"/>
</dbReference>
<dbReference type="EMBL" id="HAAD01005859">
    <property type="protein sequence ID" value="CDG72091.1"/>
    <property type="molecule type" value="mRNA"/>
</dbReference>
<dbReference type="PANTHER" id="PTHR12119">
    <property type="entry name" value="UBIQUINOL-CYTOCHROME C REDUCTASE COMPLEX UBIQUINONE-BINDING PROTEIN QP-C"/>
    <property type="match status" value="1"/>
</dbReference>
<evidence type="ECO:0000256" key="12">
    <source>
        <dbReference type="ARBA" id="ARBA00047105"/>
    </source>
</evidence>
<comment type="function">
    <text evidence="13">Component of the ubiquinol-cytochrome c oxidoreductase, a multisubunit transmembrane complex that is part of the mitochondrial electron transport chain which drives oxidative phosphorylation. The complex plays an important role in the uptake of multiple carbon sources present in different host niches.</text>
</comment>
<comment type="subunit">
    <text evidence="12 13">Component of the ubiquinol-cytochrome c oxidoreductase (cytochrome b-c1 complex, complex III, CIII), a multisubunit enzyme composed of 11 subunits. The complex is composed of 3 respiratory subunits cytochrome b, cytochrome c1 and Rieske protein UQCRFS1, 2 core protein subunits UQCRC1/QCR1 and UQCRC2/QCR2, and 6 low-molecular weight protein subunits UQCRH/QCR6, UQCRB/QCR7, UQCRQ/QCR8, UQCR10/QCR9, UQCR11/QCR10 and subunit 9, the cleavage product of Rieske protein UQCRFS1. The complex exists as an obligatory dimer and forms supercomplexes (SCs) in the inner mitochondrial membrane with NADH-ubiquinone oxidoreductase (complex I, CI) and cytochrome c oxidase (complex IV, CIV), resulting in different assemblies (supercomplex SCI(1)III(2)IV(1) and megacomplex MCI(2)III(2)IV(2)). Interacts with UQCC6.</text>
</comment>
<comment type="similarity">
    <text evidence="2 13">Belongs to the UQCRQ/QCR8 family.</text>
</comment>
<dbReference type="GO" id="GO:0006122">
    <property type="term" value="P:mitochondrial electron transport, ubiquinol to cytochrome c"/>
    <property type="evidence" value="ECO:0007669"/>
    <property type="project" value="UniProtKB-UniRule"/>
</dbReference>
<gene>
    <name evidence="14" type="primary">UQCRQ</name>
</gene>
<dbReference type="AlphaFoldDB" id="T2MJ33"/>
<dbReference type="InterPro" id="IPR004205">
    <property type="entry name" value="Cyt_bc1_su8"/>
</dbReference>
<reference evidence="14" key="1">
    <citation type="journal article" date="2013" name="Genome Biol. Evol.">
        <title>Punctuated emergences of genetic and phenotypic innovations in eumetazoan, bilaterian, euteleostome, and hominidae ancestors.</title>
        <authorList>
            <person name="Wenger Y."/>
            <person name="Galliot B."/>
        </authorList>
    </citation>
    <scope>NUCLEOTIDE SEQUENCE</scope>
    <source>
        <tissue evidence="14">Whole animals</tissue>
    </source>
</reference>
<evidence type="ECO:0000256" key="13">
    <source>
        <dbReference type="RuleBase" id="RU368118"/>
    </source>
</evidence>
<protein>
    <recommendedName>
        <fullName evidence="3 13">Cytochrome b-c1 complex subunit 8</fullName>
    </recommendedName>
    <alternativeName>
        <fullName evidence="13">Complex III subunit 8</fullName>
    </alternativeName>
</protein>
<keyword evidence="10 13" id="KW-0496">Mitochondrion</keyword>
<evidence type="ECO:0000256" key="6">
    <source>
        <dbReference type="ARBA" id="ARBA00022692"/>
    </source>
</evidence>
<dbReference type="PANTHER" id="PTHR12119:SF2">
    <property type="entry name" value="CYTOCHROME B-C1 COMPLEX SUBUNIT 8"/>
    <property type="match status" value="1"/>
</dbReference>
<evidence type="ECO:0000256" key="9">
    <source>
        <dbReference type="ARBA" id="ARBA00022989"/>
    </source>
</evidence>
<name>T2MJ33_HYDVU</name>
<organism evidence="14">
    <name type="scientific">Hydra vulgaris</name>
    <name type="common">Hydra</name>
    <name type="synonym">Hydra attenuata</name>
    <dbReference type="NCBI Taxonomy" id="6087"/>
    <lineage>
        <taxon>Eukaryota</taxon>
        <taxon>Metazoa</taxon>
        <taxon>Cnidaria</taxon>
        <taxon>Hydrozoa</taxon>
        <taxon>Hydroidolina</taxon>
        <taxon>Anthoathecata</taxon>
        <taxon>Aplanulata</taxon>
        <taxon>Hydridae</taxon>
        <taxon>Hydra</taxon>
    </lineage>
</organism>
<evidence type="ECO:0000313" key="14">
    <source>
        <dbReference type="EMBL" id="CDG72091.1"/>
    </source>
</evidence>
<sequence>MGFKFGELVKFKNVIEYSISPFEQRAFAGFLSKGFPNLYRRFMSQVFYVAPPFLGLAFIINWANKKNAQLSRKNPKDYENDV</sequence>
<dbReference type="GO" id="GO:0005743">
    <property type="term" value="C:mitochondrial inner membrane"/>
    <property type="evidence" value="ECO:0007669"/>
    <property type="project" value="UniProtKB-SubCell"/>
</dbReference>
<evidence type="ECO:0000256" key="8">
    <source>
        <dbReference type="ARBA" id="ARBA00022982"/>
    </source>
</evidence>
<accession>T2MJ33</accession>
<keyword evidence="8 13" id="KW-0249">Electron transport</keyword>
<feature type="transmembrane region" description="Helical" evidence="13">
    <location>
        <begin position="42"/>
        <end position="63"/>
    </location>
</feature>
<evidence type="ECO:0000256" key="11">
    <source>
        <dbReference type="ARBA" id="ARBA00023136"/>
    </source>
</evidence>
<keyword evidence="6 13" id="KW-0812">Transmembrane</keyword>
<dbReference type="Gene3D" id="1.20.5.210">
    <property type="entry name" value="Cytochrome b-c1 complex subunit 8"/>
    <property type="match status" value="1"/>
</dbReference>
<evidence type="ECO:0000256" key="5">
    <source>
        <dbReference type="ARBA" id="ARBA00022660"/>
    </source>
</evidence>
<evidence type="ECO:0000256" key="10">
    <source>
        <dbReference type="ARBA" id="ARBA00023128"/>
    </source>
</evidence>
<evidence type="ECO:0000256" key="1">
    <source>
        <dbReference type="ARBA" id="ARBA00004434"/>
    </source>
</evidence>
<evidence type="ECO:0000256" key="3">
    <source>
        <dbReference type="ARBA" id="ARBA00016324"/>
    </source>
</evidence>
<evidence type="ECO:0000256" key="4">
    <source>
        <dbReference type="ARBA" id="ARBA00022448"/>
    </source>
</evidence>
<keyword evidence="11 13" id="KW-0472">Membrane</keyword>
<keyword evidence="9 13" id="KW-1133">Transmembrane helix</keyword>